<dbReference type="GeneID" id="8245819"/>
<feature type="compositionally biased region" description="Acidic residues" evidence="1">
    <location>
        <begin position="27"/>
        <end position="57"/>
    </location>
</feature>
<dbReference type="PROSITE" id="PS50330">
    <property type="entry name" value="UIM"/>
    <property type="match status" value="1"/>
</dbReference>
<gene>
    <name evidence="3" type="ORF">MICPUN_60654</name>
</gene>
<dbReference type="InParanoid" id="C1FFW7"/>
<evidence type="ECO:0000259" key="2">
    <source>
        <dbReference type="PROSITE" id="PS50030"/>
    </source>
</evidence>
<dbReference type="RefSeq" id="XP_002507896.1">
    <property type="nucleotide sequence ID" value="XM_002507850.1"/>
</dbReference>
<dbReference type="InterPro" id="IPR003903">
    <property type="entry name" value="UIM_dom"/>
</dbReference>
<evidence type="ECO:0000313" key="3">
    <source>
        <dbReference type="EMBL" id="ACO69154.1"/>
    </source>
</evidence>
<dbReference type="PROSITE" id="PS50030">
    <property type="entry name" value="UBA"/>
    <property type="match status" value="1"/>
</dbReference>
<dbReference type="Proteomes" id="UP000002009">
    <property type="component" value="Chromosome 8"/>
</dbReference>
<dbReference type="KEGG" id="mis:MICPUN_60654"/>
<feature type="region of interest" description="Disordered" evidence="1">
    <location>
        <begin position="105"/>
        <end position="126"/>
    </location>
</feature>
<dbReference type="SUPFAM" id="SSF46934">
    <property type="entry name" value="UBA-like"/>
    <property type="match status" value="1"/>
</dbReference>
<dbReference type="AlphaFoldDB" id="C1FFW7"/>
<organism evidence="3 4">
    <name type="scientific">Micromonas commoda (strain RCC299 / NOUM17 / CCMP2709)</name>
    <name type="common">Picoplanktonic green alga</name>
    <dbReference type="NCBI Taxonomy" id="296587"/>
    <lineage>
        <taxon>Eukaryota</taxon>
        <taxon>Viridiplantae</taxon>
        <taxon>Chlorophyta</taxon>
        <taxon>Mamiellophyceae</taxon>
        <taxon>Mamiellales</taxon>
        <taxon>Mamiellaceae</taxon>
        <taxon>Micromonas</taxon>
    </lineage>
</organism>
<dbReference type="CDD" id="cd14273">
    <property type="entry name" value="UBA_TAP-C_like"/>
    <property type="match status" value="1"/>
</dbReference>
<protein>
    <recommendedName>
        <fullName evidence="2">UBA domain-containing protein</fullName>
    </recommendedName>
</protein>
<evidence type="ECO:0000313" key="4">
    <source>
        <dbReference type="Proteomes" id="UP000002009"/>
    </source>
</evidence>
<evidence type="ECO:0000256" key="1">
    <source>
        <dbReference type="SAM" id="MobiDB-lite"/>
    </source>
</evidence>
<feature type="domain" description="UBA" evidence="2">
    <location>
        <begin position="51"/>
        <end position="91"/>
    </location>
</feature>
<accession>C1FFW7</accession>
<dbReference type="InterPro" id="IPR015940">
    <property type="entry name" value="UBA"/>
</dbReference>
<dbReference type="EMBL" id="CP001575">
    <property type="protein sequence ID" value="ACO69154.1"/>
    <property type="molecule type" value="Genomic_DNA"/>
</dbReference>
<name>C1FFW7_MICCC</name>
<reference evidence="3 4" key="1">
    <citation type="journal article" date="2009" name="Science">
        <title>Green evolution and dynamic adaptations revealed by genomes of the marine picoeukaryotes Micromonas.</title>
        <authorList>
            <person name="Worden A.Z."/>
            <person name="Lee J.H."/>
            <person name="Mock T."/>
            <person name="Rouze P."/>
            <person name="Simmons M.P."/>
            <person name="Aerts A.L."/>
            <person name="Allen A.E."/>
            <person name="Cuvelier M.L."/>
            <person name="Derelle E."/>
            <person name="Everett M.V."/>
            <person name="Foulon E."/>
            <person name="Grimwood J."/>
            <person name="Gundlach H."/>
            <person name="Henrissat B."/>
            <person name="Napoli C."/>
            <person name="McDonald S.M."/>
            <person name="Parker M.S."/>
            <person name="Rombauts S."/>
            <person name="Salamov A."/>
            <person name="Von Dassow P."/>
            <person name="Badger J.H."/>
            <person name="Coutinho P.M."/>
            <person name="Demir E."/>
            <person name="Dubchak I."/>
            <person name="Gentemann C."/>
            <person name="Eikrem W."/>
            <person name="Gready J.E."/>
            <person name="John U."/>
            <person name="Lanier W."/>
            <person name="Lindquist E.A."/>
            <person name="Lucas S."/>
            <person name="Mayer K.F."/>
            <person name="Moreau H."/>
            <person name="Not F."/>
            <person name="Otillar R."/>
            <person name="Panaud O."/>
            <person name="Pangilinan J."/>
            <person name="Paulsen I."/>
            <person name="Piegu B."/>
            <person name="Poliakov A."/>
            <person name="Robbens S."/>
            <person name="Schmutz J."/>
            <person name="Toulza E."/>
            <person name="Wyss T."/>
            <person name="Zelensky A."/>
            <person name="Zhou K."/>
            <person name="Armbrust E.V."/>
            <person name="Bhattacharya D."/>
            <person name="Goodenough U.W."/>
            <person name="Van de Peer Y."/>
            <person name="Grigoriev I.V."/>
        </authorList>
    </citation>
    <scope>NUCLEOTIDE SEQUENCE [LARGE SCALE GENOMIC DNA]</scope>
    <source>
        <strain evidence="4">RCC299 / NOUM17</strain>
    </source>
</reference>
<dbReference type="OMA" id="MLIVEHQ"/>
<dbReference type="OrthoDB" id="10250504at2759"/>
<keyword evidence="4" id="KW-1185">Reference proteome</keyword>
<dbReference type="InterPro" id="IPR009060">
    <property type="entry name" value="UBA-like_sf"/>
</dbReference>
<proteinExistence type="predicted"/>
<feature type="compositionally biased region" description="Basic and acidic residues" evidence="1">
    <location>
        <begin position="16"/>
        <end position="26"/>
    </location>
</feature>
<sequence length="265" mass="29325">MAGPRRNRSADVQVDDVPKNHRKVSDDDAADDAEDPAEEAEVAEEEEEEEEEDEDPIELLKAQGVSEDVAKRMLEKADGDLDAAVMLIVEHQELEKEEKDLAKVMEESLQEAEAESQKRRDLDEERKRSAPAEFFQGCSFLEHLGEDVAAALFSSDAKEDVIAILDLERKCRQWYRARGGDVAEYFSRIAVKAVANVEYEGKGGDESGEQDNIKASSMETVHSLLVAHLSDLQDAVLSLPTIPGTIPAIFAPIDVESKIETVDLT</sequence>
<feature type="region of interest" description="Disordered" evidence="1">
    <location>
        <begin position="1"/>
        <end position="65"/>
    </location>
</feature>
<feature type="compositionally biased region" description="Basic and acidic residues" evidence="1">
    <location>
        <begin position="115"/>
        <end position="126"/>
    </location>
</feature>